<dbReference type="KEGG" id="bcad:DBX24_05850"/>
<sequence>MFQKNITLIKTILQFYSVSQITDIKVIDNKIFGRAIWEDIPNNFDYQDFVLQNLLSDKEASDIIEMLDFIYNNNMFDHDKILAEDKIISKYFQTKWDTNRIRNTIENLYNIEIDMIDENGDLNDAFYLHQ</sequence>
<evidence type="ECO:0000313" key="1">
    <source>
        <dbReference type="EMBL" id="QHN65438.1"/>
    </source>
</evidence>
<dbReference type="EMBL" id="CP029149">
    <property type="protein sequence ID" value="QHN65438.1"/>
    <property type="molecule type" value="Genomic_DNA"/>
</dbReference>
<reference evidence="1 2" key="1">
    <citation type="submission" date="2018-04" db="EMBL/GenBank/DDBJ databases">
        <title>Characteristic and Complete Genome Sequencing of A Novel Member of Infective Endocarditis Causative Bacteria: Bergeyella cardium QL-PH.</title>
        <authorList>
            <person name="Pan H."/>
            <person name="Sun E."/>
            <person name="Zhang Y."/>
        </authorList>
    </citation>
    <scope>NUCLEOTIDE SEQUENCE [LARGE SCALE GENOMIC DNA]</scope>
    <source>
        <strain evidence="1 2">HPQL</strain>
    </source>
</reference>
<gene>
    <name evidence="1" type="ORF">DBX24_05850</name>
</gene>
<protein>
    <submittedName>
        <fullName evidence="1">Uncharacterized protein</fullName>
    </submittedName>
</protein>
<evidence type="ECO:0000313" key="2">
    <source>
        <dbReference type="Proteomes" id="UP000464318"/>
    </source>
</evidence>
<proteinExistence type="predicted"/>
<name>A0A6P1QV65_9FLAO</name>
<dbReference type="AlphaFoldDB" id="A0A6P1QV65"/>
<dbReference type="Proteomes" id="UP000464318">
    <property type="component" value="Chromosome"/>
</dbReference>
<dbReference type="RefSeq" id="WP_160224264.1">
    <property type="nucleotide sequence ID" value="NZ_CP029149.1"/>
</dbReference>
<keyword evidence="2" id="KW-1185">Reference proteome</keyword>
<organism evidence="1 2">
    <name type="scientific">Bergeyella cardium</name>
    <dbReference type="NCBI Taxonomy" id="1585976"/>
    <lineage>
        <taxon>Bacteria</taxon>
        <taxon>Pseudomonadati</taxon>
        <taxon>Bacteroidota</taxon>
        <taxon>Flavobacteriia</taxon>
        <taxon>Flavobacteriales</taxon>
        <taxon>Weeksellaceae</taxon>
        <taxon>Bergeyella</taxon>
    </lineage>
</organism>
<accession>A0A6P1QV65</accession>